<evidence type="ECO:0000256" key="8">
    <source>
        <dbReference type="SAM" id="Phobius"/>
    </source>
</evidence>
<proteinExistence type="inferred from homology"/>
<evidence type="ECO:0000256" key="4">
    <source>
        <dbReference type="ARBA" id="ARBA00022692"/>
    </source>
</evidence>
<comment type="similarity">
    <text evidence="7">Belongs to the drug/metabolite transporter (DMT) superfamily. Small multidrug resistance (SMR) (TC 2.A.7.1) family.</text>
</comment>
<dbReference type="InterPro" id="IPR000390">
    <property type="entry name" value="Small_drug/metabolite_transptr"/>
</dbReference>
<keyword evidence="5 8" id="KW-1133">Transmembrane helix</keyword>
<dbReference type="AlphaFoldDB" id="A0A2A9CUI5"/>
<dbReference type="RefSeq" id="WP_245840938.1">
    <property type="nucleotide sequence ID" value="NZ_PDJC01000001.1"/>
</dbReference>
<feature type="transmembrane region" description="Helical" evidence="8">
    <location>
        <begin position="59"/>
        <end position="80"/>
    </location>
</feature>
<dbReference type="InterPro" id="IPR037185">
    <property type="entry name" value="EmrE-like"/>
</dbReference>
<evidence type="ECO:0000256" key="5">
    <source>
        <dbReference type="ARBA" id="ARBA00022989"/>
    </source>
</evidence>
<dbReference type="PANTHER" id="PTHR30561">
    <property type="entry name" value="SMR FAMILY PROTON-DEPENDENT DRUG EFFLUX TRANSPORTER SUGE"/>
    <property type="match status" value="1"/>
</dbReference>
<comment type="caution">
    <text evidence="9">The sequence shown here is derived from an EMBL/GenBank/DDBJ whole genome shotgun (WGS) entry which is preliminary data.</text>
</comment>
<feature type="transmembrane region" description="Helical" evidence="8">
    <location>
        <begin position="86"/>
        <end position="104"/>
    </location>
</feature>
<keyword evidence="6 8" id="KW-0472">Membrane</keyword>
<sequence length="108" mass="11182">MPMALALLTLAILVEVGATALLPKAEGFTNPVWTAVVAAGYLFAIWLLTIVVKKMDVSIAYAIWSGVGTAVIAIVGYFWLGEAMGALKVGGIALIILGVVAVNIDTAH</sequence>
<dbReference type="EMBL" id="PDJC01000001">
    <property type="protein sequence ID" value="PFG18107.1"/>
    <property type="molecule type" value="Genomic_DNA"/>
</dbReference>
<keyword evidence="10" id="KW-1185">Reference proteome</keyword>
<gene>
    <name evidence="9" type="ORF">ATK74_2687</name>
</gene>
<dbReference type="Pfam" id="PF00893">
    <property type="entry name" value="Multi_Drug_Res"/>
    <property type="match status" value="1"/>
</dbReference>
<feature type="transmembrane region" description="Helical" evidence="8">
    <location>
        <begin position="30"/>
        <end position="52"/>
    </location>
</feature>
<keyword evidence="3" id="KW-1003">Cell membrane</keyword>
<dbReference type="PANTHER" id="PTHR30561:SF1">
    <property type="entry name" value="MULTIDRUG TRANSPORTER EMRE"/>
    <property type="match status" value="1"/>
</dbReference>
<evidence type="ECO:0000256" key="1">
    <source>
        <dbReference type="ARBA" id="ARBA00004651"/>
    </source>
</evidence>
<keyword evidence="4 7" id="KW-0812">Transmembrane</keyword>
<evidence type="ECO:0000256" key="3">
    <source>
        <dbReference type="ARBA" id="ARBA00022475"/>
    </source>
</evidence>
<evidence type="ECO:0000256" key="2">
    <source>
        <dbReference type="ARBA" id="ARBA00022448"/>
    </source>
</evidence>
<dbReference type="InterPro" id="IPR045324">
    <property type="entry name" value="Small_multidrug_res"/>
</dbReference>
<reference evidence="9 10" key="1">
    <citation type="submission" date="2017-10" db="EMBL/GenBank/DDBJ databases">
        <title>Sequencing the genomes of 1000 actinobacteria strains.</title>
        <authorList>
            <person name="Klenk H.-P."/>
        </authorList>
    </citation>
    <scope>NUCLEOTIDE SEQUENCE [LARGE SCALE GENOMIC DNA]</scope>
    <source>
        <strain evidence="9 10">DSM 15597</strain>
    </source>
</reference>
<dbReference type="GO" id="GO:0022857">
    <property type="term" value="F:transmembrane transporter activity"/>
    <property type="evidence" value="ECO:0007669"/>
    <property type="project" value="InterPro"/>
</dbReference>
<dbReference type="GO" id="GO:0005886">
    <property type="term" value="C:plasma membrane"/>
    <property type="evidence" value="ECO:0007669"/>
    <property type="project" value="UniProtKB-SubCell"/>
</dbReference>
<evidence type="ECO:0000256" key="7">
    <source>
        <dbReference type="RuleBase" id="RU003942"/>
    </source>
</evidence>
<evidence type="ECO:0000313" key="9">
    <source>
        <dbReference type="EMBL" id="PFG18107.1"/>
    </source>
</evidence>
<comment type="subcellular location">
    <subcellularLocation>
        <location evidence="1 7">Cell membrane</location>
        <topology evidence="1 7">Multi-pass membrane protein</topology>
    </subcellularLocation>
</comment>
<keyword evidence="2" id="KW-0813">Transport</keyword>
<dbReference type="Proteomes" id="UP000226079">
    <property type="component" value="Unassembled WGS sequence"/>
</dbReference>
<evidence type="ECO:0000313" key="10">
    <source>
        <dbReference type="Proteomes" id="UP000226079"/>
    </source>
</evidence>
<evidence type="ECO:0000256" key="6">
    <source>
        <dbReference type="ARBA" id="ARBA00023136"/>
    </source>
</evidence>
<organism evidence="9 10">
    <name type="scientific">Propionicimonas paludicola</name>
    <dbReference type="NCBI Taxonomy" id="185243"/>
    <lineage>
        <taxon>Bacteria</taxon>
        <taxon>Bacillati</taxon>
        <taxon>Actinomycetota</taxon>
        <taxon>Actinomycetes</taxon>
        <taxon>Propionibacteriales</taxon>
        <taxon>Nocardioidaceae</taxon>
        <taxon>Propionicimonas</taxon>
    </lineage>
</organism>
<dbReference type="SUPFAM" id="SSF103481">
    <property type="entry name" value="Multidrug resistance efflux transporter EmrE"/>
    <property type="match status" value="1"/>
</dbReference>
<accession>A0A2A9CUI5</accession>
<protein>
    <submittedName>
        <fullName evidence="9">Small multidrug resistance pump</fullName>
    </submittedName>
</protein>
<name>A0A2A9CUI5_9ACTN</name>
<dbReference type="Gene3D" id="1.10.3730.20">
    <property type="match status" value="1"/>
</dbReference>